<accession>A0A517YXR9</accession>
<evidence type="ECO:0000313" key="1">
    <source>
        <dbReference type="EMBL" id="QDU35016.1"/>
    </source>
</evidence>
<dbReference type="Proteomes" id="UP000317369">
    <property type="component" value="Chromosome"/>
</dbReference>
<dbReference type="KEGG" id="pcor:KS4_30930"/>
<sequence length="43" mass="5162">MWDCGLMMQAKKGREEVVLQAIEGYLKTPHDRRSWAWWRELGV</sequence>
<reference evidence="1 2" key="1">
    <citation type="submission" date="2019-02" db="EMBL/GenBank/DDBJ databases">
        <title>Deep-cultivation of Planctomycetes and their phenomic and genomic characterization uncovers novel biology.</title>
        <authorList>
            <person name="Wiegand S."/>
            <person name="Jogler M."/>
            <person name="Boedeker C."/>
            <person name="Pinto D."/>
            <person name="Vollmers J."/>
            <person name="Rivas-Marin E."/>
            <person name="Kohn T."/>
            <person name="Peeters S.H."/>
            <person name="Heuer A."/>
            <person name="Rast P."/>
            <person name="Oberbeckmann S."/>
            <person name="Bunk B."/>
            <person name="Jeske O."/>
            <person name="Meyerdierks A."/>
            <person name="Storesund J.E."/>
            <person name="Kallscheuer N."/>
            <person name="Luecker S."/>
            <person name="Lage O.M."/>
            <person name="Pohl T."/>
            <person name="Merkel B.J."/>
            <person name="Hornburger P."/>
            <person name="Mueller R.-W."/>
            <person name="Bruemmer F."/>
            <person name="Labrenz M."/>
            <person name="Spormann A.M."/>
            <person name="Op den Camp H."/>
            <person name="Overmann J."/>
            <person name="Amann R."/>
            <person name="Jetten M.S.M."/>
            <person name="Mascher T."/>
            <person name="Medema M.H."/>
            <person name="Devos D.P."/>
            <person name="Kaster A.-K."/>
            <person name="Ovreas L."/>
            <person name="Rohde M."/>
            <person name="Galperin M.Y."/>
            <person name="Jogler C."/>
        </authorList>
    </citation>
    <scope>NUCLEOTIDE SEQUENCE [LARGE SCALE GENOMIC DNA]</scope>
    <source>
        <strain evidence="1 2">KS4</strain>
    </source>
</reference>
<proteinExistence type="predicted"/>
<dbReference type="EMBL" id="CP036425">
    <property type="protein sequence ID" value="QDU35016.1"/>
    <property type="molecule type" value="Genomic_DNA"/>
</dbReference>
<organism evidence="1 2">
    <name type="scientific">Poriferisphaera corsica</name>
    <dbReference type="NCBI Taxonomy" id="2528020"/>
    <lineage>
        <taxon>Bacteria</taxon>
        <taxon>Pseudomonadati</taxon>
        <taxon>Planctomycetota</taxon>
        <taxon>Phycisphaerae</taxon>
        <taxon>Phycisphaerales</taxon>
        <taxon>Phycisphaeraceae</taxon>
        <taxon>Poriferisphaera</taxon>
    </lineage>
</organism>
<evidence type="ECO:0000313" key="2">
    <source>
        <dbReference type="Proteomes" id="UP000317369"/>
    </source>
</evidence>
<keyword evidence="2" id="KW-1185">Reference proteome</keyword>
<protein>
    <submittedName>
        <fullName evidence="1">Uncharacterized protein</fullName>
    </submittedName>
</protein>
<gene>
    <name evidence="1" type="ORF">KS4_30930</name>
</gene>
<dbReference type="AlphaFoldDB" id="A0A517YXR9"/>
<name>A0A517YXR9_9BACT</name>